<feature type="region of interest" description="Disordered" evidence="1">
    <location>
        <begin position="247"/>
        <end position="298"/>
    </location>
</feature>
<feature type="region of interest" description="Disordered" evidence="1">
    <location>
        <begin position="332"/>
        <end position="407"/>
    </location>
</feature>
<name>A0A9P4TRB2_9PLEO</name>
<organism evidence="3 4">
    <name type="scientific">Lojkania enalia</name>
    <dbReference type="NCBI Taxonomy" id="147567"/>
    <lineage>
        <taxon>Eukaryota</taxon>
        <taxon>Fungi</taxon>
        <taxon>Dikarya</taxon>
        <taxon>Ascomycota</taxon>
        <taxon>Pezizomycotina</taxon>
        <taxon>Dothideomycetes</taxon>
        <taxon>Pleosporomycetidae</taxon>
        <taxon>Pleosporales</taxon>
        <taxon>Pleosporales incertae sedis</taxon>
        <taxon>Lojkania</taxon>
    </lineage>
</organism>
<dbReference type="Proteomes" id="UP000800093">
    <property type="component" value="Unassembled WGS sequence"/>
</dbReference>
<reference evidence="4" key="1">
    <citation type="journal article" date="2020" name="Stud. Mycol.">
        <title>101 Dothideomycetes genomes: A test case for predicting lifestyles and emergence of pathogens.</title>
        <authorList>
            <person name="Haridas S."/>
            <person name="Albert R."/>
            <person name="Binder M."/>
            <person name="Bloem J."/>
            <person name="LaButti K."/>
            <person name="Salamov A."/>
            <person name="Andreopoulos B."/>
            <person name="Baker S."/>
            <person name="Barry K."/>
            <person name="Bills G."/>
            <person name="Bluhm B."/>
            <person name="Cannon C."/>
            <person name="Castanera R."/>
            <person name="Culley D."/>
            <person name="Daum C."/>
            <person name="Ezra D."/>
            <person name="Gonzalez J."/>
            <person name="Henrissat B."/>
            <person name="Kuo A."/>
            <person name="Liang C."/>
            <person name="Lipzen A."/>
            <person name="Lutzoni F."/>
            <person name="Magnuson J."/>
            <person name="Mondo S."/>
            <person name="Nolan M."/>
            <person name="Ohm R."/>
            <person name="Pangilinan J."/>
            <person name="Park H.-J."/>
            <person name="Ramirez L."/>
            <person name="Alfaro M."/>
            <person name="Sun H."/>
            <person name="Tritt A."/>
            <person name="Yoshinaga Y."/>
            <person name="Zwiers L.-H."/>
            <person name="Turgeon B."/>
            <person name="Goodwin S."/>
            <person name="Spatafora J."/>
            <person name="Crous P."/>
            <person name="Grigoriev I."/>
        </authorList>
    </citation>
    <scope>NUCLEOTIDE SEQUENCE [LARGE SCALE GENOMIC DNA]</scope>
    <source>
        <strain evidence="4">CBS 304.66</strain>
    </source>
</reference>
<accession>A0A9P4TRB2</accession>
<dbReference type="EMBL" id="ML986580">
    <property type="protein sequence ID" value="KAF2270190.1"/>
    <property type="molecule type" value="Genomic_DNA"/>
</dbReference>
<gene>
    <name evidence="3" type="ORF">CC78DRAFT_574319</name>
</gene>
<feature type="region of interest" description="Disordered" evidence="1">
    <location>
        <begin position="207"/>
        <end position="232"/>
    </location>
</feature>
<dbReference type="GO" id="GO:0006302">
    <property type="term" value="P:double-strand break repair"/>
    <property type="evidence" value="ECO:0007669"/>
    <property type="project" value="TreeGrafter"/>
</dbReference>
<evidence type="ECO:0000256" key="1">
    <source>
        <dbReference type="SAM" id="MobiDB-lite"/>
    </source>
</evidence>
<feature type="domain" description="5'-3' DNA helicase ZGRF1-like N-terminal" evidence="2">
    <location>
        <begin position="23"/>
        <end position="103"/>
    </location>
</feature>
<evidence type="ECO:0000313" key="4">
    <source>
        <dbReference type="Proteomes" id="UP000800093"/>
    </source>
</evidence>
<dbReference type="PANTHER" id="PTHR28535:SF1">
    <property type="entry name" value="PROTEIN ZGRF1"/>
    <property type="match status" value="1"/>
</dbReference>
<proteinExistence type="predicted"/>
<dbReference type="AlphaFoldDB" id="A0A9P4TRB2"/>
<dbReference type="GO" id="GO:0035861">
    <property type="term" value="C:site of double-strand break"/>
    <property type="evidence" value="ECO:0007669"/>
    <property type="project" value="TreeGrafter"/>
</dbReference>
<dbReference type="Pfam" id="PF10382">
    <property type="entry name" value="ZGRF1-like_N"/>
    <property type="match status" value="1"/>
</dbReference>
<feature type="compositionally biased region" description="Polar residues" evidence="1">
    <location>
        <begin position="247"/>
        <end position="261"/>
    </location>
</feature>
<dbReference type="InterPro" id="IPR018838">
    <property type="entry name" value="ZGRF1-like_N"/>
</dbReference>
<dbReference type="OrthoDB" id="6513042at2759"/>
<feature type="region of interest" description="Disordered" evidence="1">
    <location>
        <begin position="111"/>
        <end position="142"/>
    </location>
</feature>
<dbReference type="GO" id="GO:0005634">
    <property type="term" value="C:nucleus"/>
    <property type="evidence" value="ECO:0007669"/>
    <property type="project" value="TreeGrafter"/>
</dbReference>
<sequence length="785" mass="86300">MTAPLRSSPRLAPVPASQNTAPVAEFRCLFTHDIRRKQKRWQDGFLKFHTFNSRVMVYDTSRNFLGDTYWKDNSELHEGDELTLDKGMLVEVADAMGVSQTDLTPLFEKRLRESPPGKGAAPLLRPLSRPAIPPTNALRSGSQLRHKSLNTLLGKPKGPIGKATPIKSPYEARKEKENEWAEGRATKRQRTDQAPFIVLSSSVSEVEQPIVPRDIPPTVKATGPKRPARPRPIPSAAAVINLQSEPDNISSDINLPSNSILENGPKKRPQDNPAPTSREINLGAIPVQATPKLPRGKLPLPQLKAKEIPQCPPRSSSPPVSASNRLSNVDFALKPATQGTSRKARSPTRSPPRDPKAKSLRLASGSRRGMLLCQTLPQQRAEPATADHQKPQKKLKKKPESKSESEVQAYDPVLWLSDVNNSLVDRRKEKSLAVIATKERIQHPSNTNTRRKKQAVALSPQSSSSAFEDMEIVHGLLDQQLIVSPDPPEFVEKAQWKSSQAPTVKTKTIAQKKALKQHLAKDDTPKIGPMVKVAKVRKEKEKLALVVSDVLAIPEPSSQDPPRVRYPRPQSAVSNTSSRKVVALSTGDLRKKSGKAEPPPAESHKQTAPNIQLQPLGANKNGPLMTTTELSLLLQKPQKPIRVEDDPIQDSQPTNVSPICSFRRVRSENDAPMSSMSTDWKKRDLPAEYEIAESLEIEKPSEKLKSGLAALVKMTDPRCRFQRVQSLNVDTNAAGAAAAGAVEIMSPPVDTDVGPWSTEAFDLFDWRPPVKEAEEAGIGMLVDNS</sequence>
<dbReference type="InterPro" id="IPR052800">
    <property type="entry name" value="DNA_Repair_Helicase_ZGRF1"/>
</dbReference>
<feature type="region of interest" description="Disordered" evidence="1">
    <location>
        <begin position="554"/>
        <end position="619"/>
    </location>
</feature>
<keyword evidence="4" id="KW-1185">Reference proteome</keyword>
<feature type="region of interest" description="Disordered" evidence="1">
    <location>
        <begin position="171"/>
        <end position="191"/>
    </location>
</feature>
<dbReference type="PANTHER" id="PTHR28535">
    <property type="entry name" value="ZINC FINGER GRF-TYPE CONTAINING 1"/>
    <property type="match status" value="1"/>
</dbReference>
<feature type="region of interest" description="Disordered" evidence="1">
    <location>
        <begin position="306"/>
        <end position="325"/>
    </location>
</feature>
<comment type="caution">
    <text evidence="3">The sequence shown here is derived from an EMBL/GenBank/DDBJ whole genome shotgun (WGS) entry which is preliminary data.</text>
</comment>
<evidence type="ECO:0000313" key="3">
    <source>
        <dbReference type="EMBL" id="KAF2270190.1"/>
    </source>
</evidence>
<evidence type="ECO:0000259" key="2">
    <source>
        <dbReference type="Pfam" id="PF10382"/>
    </source>
</evidence>
<protein>
    <recommendedName>
        <fullName evidence="2">5'-3' DNA helicase ZGRF1-like N-terminal domain-containing protein</fullName>
    </recommendedName>
</protein>